<dbReference type="AlphaFoldDB" id="A0A2P8GF38"/>
<evidence type="ECO:0000313" key="2">
    <source>
        <dbReference type="Proteomes" id="UP000241964"/>
    </source>
</evidence>
<protein>
    <submittedName>
        <fullName evidence="1">Uncharacterized protein</fullName>
    </submittedName>
</protein>
<sequence length="73" mass="8181">MPGNVFIDLLYFSGIITVSVMRTPTFYLLLHAYGIQSSCPCIVCYQCFMPDGILAEGMNVWTTHVLCCRIQIA</sequence>
<accession>A0A2P8GF38</accession>
<dbReference type="Proteomes" id="UP000241964">
    <property type="component" value="Unassembled WGS sequence"/>
</dbReference>
<dbReference type="EMBL" id="PYAS01000002">
    <property type="protein sequence ID" value="PSL32604.1"/>
    <property type="molecule type" value="Genomic_DNA"/>
</dbReference>
<reference evidence="1 2" key="1">
    <citation type="submission" date="2018-03" db="EMBL/GenBank/DDBJ databases">
        <title>Genomic Encyclopedia of Archaeal and Bacterial Type Strains, Phase II (KMG-II): from individual species to whole genera.</title>
        <authorList>
            <person name="Goeker M."/>
        </authorList>
    </citation>
    <scope>NUCLEOTIDE SEQUENCE [LARGE SCALE GENOMIC DNA]</scope>
    <source>
        <strain evidence="1 2">DSM 29057</strain>
    </source>
</reference>
<organism evidence="1 2">
    <name type="scientific">Dyadobacter jiangsuensis</name>
    <dbReference type="NCBI Taxonomy" id="1591085"/>
    <lineage>
        <taxon>Bacteria</taxon>
        <taxon>Pseudomonadati</taxon>
        <taxon>Bacteroidota</taxon>
        <taxon>Cytophagia</taxon>
        <taxon>Cytophagales</taxon>
        <taxon>Spirosomataceae</taxon>
        <taxon>Dyadobacter</taxon>
    </lineage>
</organism>
<evidence type="ECO:0000313" key="1">
    <source>
        <dbReference type="EMBL" id="PSL32604.1"/>
    </source>
</evidence>
<keyword evidence="2" id="KW-1185">Reference proteome</keyword>
<name>A0A2P8GF38_9BACT</name>
<comment type="caution">
    <text evidence="1">The sequence shown here is derived from an EMBL/GenBank/DDBJ whole genome shotgun (WGS) entry which is preliminary data.</text>
</comment>
<proteinExistence type="predicted"/>
<gene>
    <name evidence="1" type="ORF">CLV60_102322</name>
</gene>